<evidence type="ECO:0000313" key="6">
    <source>
        <dbReference type="Proteomes" id="UP000182517"/>
    </source>
</evidence>
<dbReference type="KEGG" id="pef:A7E78_10550"/>
<dbReference type="CDD" id="cd19096">
    <property type="entry name" value="AKR_Fe-S_oxidoreductase"/>
    <property type="match status" value="1"/>
</dbReference>
<keyword evidence="3" id="KW-0411">Iron-sulfur</keyword>
<keyword evidence="2" id="KW-0408">Iron</keyword>
<dbReference type="Gene3D" id="1.10.1060.10">
    <property type="entry name" value="Alpha-helical ferredoxin"/>
    <property type="match status" value="1"/>
</dbReference>
<dbReference type="PROSITE" id="PS51379">
    <property type="entry name" value="4FE4S_FER_2"/>
    <property type="match status" value="1"/>
</dbReference>
<evidence type="ECO:0000256" key="2">
    <source>
        <dbReference type="ARBA" id="ARBA00023004"/>
    </source>
</evidence>
<dbReference type="Gene3D" id="3.20.20.100">
    <property type="entry name" value="NADP-dependent oxidoreductase domain"/>
    <property type="match status" value="1"/>
</dbReference>
<organism evidence="5 6">
    <name type="scientific">Syntrophotalea acetylenivorans</name>
    <dbReference type="NCBI Taxonomy" id="1842532"/>
    <lineage>
        <taxon>Bacteria</taxon>
        <taxon>Pseudomonadati</taxon>
        <taxon>Thermodesulfobacteriota</taxon>
        <taxon>Desulfuromonadia</taxon>
        <taxon>Desulfuromonadales</taxon>
        <taxon>Syntrophotaleaceae</taxon>
        <taxon>Syntrophotalea</taxon>
    </lineage>
</organism>
<dbReference type="AlphaFoldDB" id="A0A1L3GRG9"/>
<dbReference type="GO" id="GO:0046872">
    <property type="term" value="F:metal ion binding"/>
    <property type="evidence" value="ECO:0007669"/>
    <property type="project" value="UniProtKB-KW"/>
</dbReference>
<dbReference type="InterPro" id="IPR009051">
    <property type="entry name" value="Helical_ferredxn"/>
</dbReference>
<dbReference type="PANTHER" id="PTHR43312">
    <property type="entry name" value="D-THREO-ALDOSE 1-DEHYDROGENASE"/>
    <property type="match status" value="1"/>
</dbReference>
<dbReference type="RefSeq" id="WP_072284238.1">
    <property type="nucleotide sequence ID" value="NZ_CP015519.1"/>
</dbReference>
<gene>
    <name evidence="5" type="ORF">A7E78_10550</name>
</gene>
<accession>A0A1L3GRG9</accession>
<dbReference type="Pfam" id="PF13187">
    <property type="entry name" value="Fer4_9"/>
    <property type="match status" value="1"/>
</dbReference>
<evidence type="ECO:0000256" key="1">
    <source>
        <dbReference type="ARBA" id="ARBA00022723"/>
    </source>
</evidence>
<dbReference type="Proteomes" id="UP000182517">
    <property type="component" value="Chromosome"/>
</dbReference>
<dbReference type="GO" id="GO:0051536">
    <property type="term" value="F:iron-sulfur cluster binding"/>
    <property type="evidence" value="ECO:0007669"/>
    <property type="project" value="UniProtKB-KW"/>
</dbReference>
<name>A0A1L3GRG9_9BACT</name>
<dbReference type="InterPro" id="IPR036812">
    <property type="entry name" value="NAD(P)_OxRdtase_dom_sf"/>
</dbReference>
<feature type="domain" description="4Fe-4S ferredoxin-type" evidence="4">
    <location>
        <begin position="340"/>
        <end position="372"/>
    </location>
</feature>
<keyword evidence="1" id="KW-0479">Metal-binding</keyword>
<dbReference type="EMBL" id="CP015519">
    <property type="protein sequence ID" value="APG28248.1"/>
    <property type="molecule type" value="Genomic_DNA"/>
</dbReference>
<dbReference type="InterPro" id="IPR053135">
    <property type="entry name" value="AKR2_Oxidoreductase"/>
</dbReference>
<keyword evidence="6" id="KW-1185">Reference proteome</keyword>
<evidence type="ECO:0000313" key="5">
    <source>
        <dbReference type="EMBL" id="APG28248.1"/>
    </source>
</evidence>
<evidence type="ECO:0000256" key="3">
    <source>
        <dbReference type="ARBA" id="ARBA00023014"/>
    </source>
</evidence>
<dbReference type="Pfam" id="PF00248">
    <property type="entry name" value="Aldo_ket_red"/>
    <property type="match status" value="1"/>
</dbReference>
<proteinExistence type="predicted"/>
<dbReference type="PANTHER" id="PTHR43312:SF2">
    <property type="entry name" value="OXIDOREDUCTASE"/>
    <property type="match status" value="1"/>
</dbReference>
<reference evidence="5 6" key="1">
    <citation type="journal article" date="2017" name="Genome Announc.">
        <title>Complete Genome Sequences of Two Acetylene-Fermenting Pelobacter acetylenicus Strains.</title>
        <authorList>
            <person name="Sutton J.M."/>
            <person name="Baesman S.M."/>
            <person name="Fierst J.L."/>
            <person name="Poret-Peterson A.T."/>
            <person name="Oremland R.S."/>
            <person name="Dunlap D.S."/>
            <person name="Akob D.M."/>
        </authorList>
    </citation>
    <scope>NUCLEOTIDE SEQUENCE [LARGE SCALE GENOMIC DNA]</scope>
    <source>
        <strain evidence="5 6">SFB93</strain>
    </source>
</reference>
<dbReference type="InterPro" id="IPR023210">
    <property type="entry name" value="NADP_OxRdtase_dom"/>
</dbReference>
<dbReference type="STRING" id="1842532.A7E78_10550"/>
<protein>
    <submittedName>
        <fullName evidence="5">Aldo/keto reductase</fullName>
    </submittedName>
</protein>
<dbReference type="OrthoDB" id="9773828at2"/>
<dbReference type="SUPFAM" id="SSF51430">
    <property type="entry name" value="NAD(P)-linked oxidoreductase"/>
    <property type="match status" value="1"/>
</dbReference>
<dbReference type="PROSITE" id="PS00198">
    <property type="entry name" value="4FE4S_FER_1"/>
    <property type="match status" value="1"/>
</dbReference>
<dbReference type="InterPro" id="IPR017896">
    <property type="entry name" value="4Fe4S_Fe-S-bd"/>
</dbReference>
<dbReference type="SUPFAM" id="SSF46548">
    <property type="entry name" value="alpha-helical ferredoxin"/>
    <property type="match status" value="1"/>
</dbReference>
<dbReference type="InterPro" id="IPR017900">
    <property type="entry name" value="4Fe4S_Fe_S_CS"/>
</dbReference>
<sequence>MQYRRLGHFDHSVSILGMGCMRLPVIDGNESRIDEARASELLYRAIDRGINYFDTAYPYHQGHSETFLGRALERNGLRNRVQLASKLPSWAIESPKDFDRYLNEQLQRLRTDHIDCYLLHALKSDWWTKLYDLGVLDFLDRAIADGRIGCAGFSFHDELPLFKTIVDAYDWSFCQIQYNYMDEEIQAGRVGLEYAAAKGLGVIVMEPLRGGHLARPAPPEIQRLWDRAAVQRSPAEWALRWVWDRPEVTCLLSGMNDLSQLEENCHLAGTVQPDSLSNEEKALTNEVRDQLRHRIKVPCTACGYCLPCPAGVNIPRIFSIYNDCFIYGDQRFPHRIYTITMNASDLASNCTRCGQCEAACPQHIQIMDMLEEAHRVLSEKPED</sequence>
<evidence type="ECO:0000259" key="4">
    <source>
        <dbReference type="PROSITE" id="PS51379"/>
    </source>
</evidence>